<dbReference type="PANTHER" id="PTHR21229:SF16">
    <property type="entry name" value="TRANSMEMBRANE PROTEIN 87B"/>
    <property type="match status" value="1"/>
</dbReference>
<evidence type="ECO:0000259" key="11">
    <source>
        <dbReference type="Pfam" id="PF06814"/>
    </source>
</evidence>
<evidence type="ECO:0000256" key="6">
    <source>
        <dbReference type="ARBA" id="ARBA00023136"/>
    </source>
</evidence>
<reference evidence="13" key="1">
    <citation type="submission" date="2025-08" db="UniProtKB">
        <authorList>
            <consortium name="Ensembl"/>
        </authorList>
    </citation>
    <scope>IDENTIFICATION</scope>
</reference>
<dbReference type="InterPro" id="IPR053937">
    <property type="entry name" value="GOST_TM"/>
</dbReference>
<feature type="transmembrane region" description="Helical" evidence="9">
    <location>
        <begin position="242"/>
        <end position="262"/>
    </location>
</feature>
<comment type="subcellular location">
    <subcellularLocation>
        <location evidence="1">Golgi apparatus membrane</location>
        <topology evidence="1">Multi-pass membrane protein</topology>
    </subcellularLocation>
</comment>
<evidence type="ECO:0000256" key="4">
    <source>
        <dbReference type="ARBA" id="ARBA00022989"/>
    </source>
</evidence>
<dbReference type="GO" id="GO:0000139">
    <property type="term" value="C:Golgi membrane"/>
    <property type="evidence" value="ECO:0007669"/>
    <property type="project" value="UniProtKB-SubCell"/>
</dbReference>
<evidence type="ECO:0000313" key="14">
    <source>
        <dbReference type="Proteomes" id="UP000694723"/>
    </source>
</evidence>
<accession>A0A8D1W413</accession>
<organism evidence="13 14">
    <name type="scientific">Sus scrofa</name>
    <name type="common">Pig</name>
    <dbReference type="NCBI Taxonomy" id="9823"/>
    <lineage>
        <taxon>Eukaryota</taxon>
        <taxon>Metazoa</taxon>
        <taxon>Chordata</taxon>
        <taxon>Craniata</taxon>
        <taxon>Vertebrata</taxon>
        <taxon>Euteleostomi</taxon>
        <taxon>Mammalia</taxon>
        <taxon>Eutheria</taxon>
        <taxon>Laurasiatheria</taxon>
        <taxon>Artiodactyla</taxon>
        <taxon>Suina</taxon>
        <taxon>Suidae</taxon>
        <taxon>Sus</taxon>
    </lineage>
</organism>
<feature type="transmembrane region" description="Helical" evidence="9">
    <location>
        <begin position="389"/>
        <end position="408"/>
    </location>
</feature>
<evidence type="ECO:0000256" key="3">
    <source>
        <dbReference type="ARBA" id="ARBA00022729"/>
    </source>
</evidence>
<keyword evidence="7" id="KW-0325">Glycoprotein</keyword>
<comment type="similarity">
    <text evidence="8">Belongs to the LU7TM family. TMEM87 subfamily.</text>
</comment>
<dbReference type="AlphaFoldDB" id="A0A8D1W413"/>
<evidence type="ECO:0000256" key="10">
    <source>
        <dbReference type="SAM" id="SignalP"/>
    </source>
</evidence>
<sequence>MFCRTAGFWFLPTGGPVLRVALCLLCWGPAAVGAVPELGLWAATVNDKSGPLIFRKTMFNSTEIKFSVKSFSCSGPVKFTIEWHLEYHTCHNQYSELEELSRKHKLSVDEDFCGHYFKNRECWTTKTEKLDCNSDLQLFPSLHNKEQITNTRNVSNQEGSMDVVARTQRDGFHIFIVSIKTEKTDADWNLNVSLSMMGPHGYISASDWPLMIFYMVMCIVYILYGVLWLMWSACYWKDILRIQFWIAAVIFLGMLEKAVFYAEYQNINSTGLSTQGLLIFAELISSVKRTLARLLVIIVSLGYGIVKPRLGTVMHRVVGLGLLYFIFAAIEGVMRVIGGSNHLAVVLGDIILAVIDSIFVWFIFISLAQTMKTLRLRKNTVKFSLYRHFTNTLIFAILASVVFMVWTTKTFRIAKCQSDWMERWVDDAFWSFLFSLILIVIMFLWRPSANNQRYAFMPLIDDSDDEIEEFMVTSENLTEGIKLRVSKTVSNGTAKPTSDNFDEDLKWVEENIPSSFTDVALPVLVDSDEEIMTRSEMAEKMFSSEKIM</sequence>
<keyword evidence="2 9" id="KW-0812">Transmembrane</keyword>
<feature type="transmembrane region" description="Helical" evidence="9">
    <location>
        <begin position="343"/>
        <end position="368"/>
    </location>
</feature>
<keyword evidence="5" id="KW-0333">Golgi apparatus</keyword>
<feature type="transmembrane region" description="Helical" evidence="9">
    <location>
        <begin position="428"/>
        <end position="445"/>
    </location>
</feature>
<feature type="domain" description="TMEM87A/B GOLD" evidence="12">
    <location>
        <begin position="36"/>
        <end position="179"/>
    </location>
</feature>
<dbReference type="Proteomes" id="UP000694723">
    <property type="component" value="Unplaced"/>
</dbReference>
<evidence type="ECO:0000256" key="2">
    <source>
        <dbReference type="ARBA" id="ARBA00022692"/>
    </source>
</evidence>
<evidence type="ECO:0000256" key="1">
    <source>
        <dbReference type="ARBA" id="ARBA00004653"/>
    </source>
</evidence>
<keyword evidence="4 9" id="KW-1133">Transmembrane helix</keyword>
<dbReference type="Pfam" id="PF06814">
    <property type="entry name" value="GOST_TM"/>
    <property type="match status" value="1"/>
</dbReference>
<dbReference type="InterPro" id="IPR054101">
    <property type="entry name" value="TMEM87A/B_GOLD"/>
</dbReference>
<dbReference type="PANTHER" id="PTHR21229">
    <property type="entry name" value="LUNG SEVEN TRANSMEMBRANE RECEPTOR"/>
    <property type="match status" value="1"/>
</dbReference>
<dbReference type="Pfam" id="PF21901">
    <property type="entry name" value="TMEM87A-B_GOLD"/>
    <property type="match status" value="1"/>
</dbReference>
<feature type="signal peptide" evidence="10">
    <location>
        <begin position="1"/>
        <end position="33"/>
    </location>
</feature>
<feature type="transmembrane region" description="Helical" evidence="9">
    <location>
        <begin position="208"/>
        <end position="230"/>
    </location>
</feature>
<keyword evidence="3 10" id="KW-0732">Signal</keyword>
<protein>
    <recommendedName>
        <fullName evidence="15">Transmembrane protein 87B</fullName>
    </recommendedName>
</protein>
<name>A0A8D1W413_PIG</name>
<proteinExistence type="inferred from homology"/>
<keyword evidence="6 9" id="KW-0472">Membrane</keyword>
<evidence type="ECO:0000256" key="5">
    <source>
        <dbReference type="ARBA" id="ARBA00023034"/>
    </source>
</evidence>
<evidence type="ECO:0000256" key="7">
    <source>
        <dbReference type="ARBA" id="ARBA00023180"/>
    </source>
</evidence>
<evidence type="ECO:0000313" key="13">
    <source>
        <dbReference type="Ensembl" id="ENSSSCP00060033389.1"/>
    </source>
</evidence>
<dbReference type="Ensembl" id="ENSSSCT00060077257.1">
    <property type="protein sequence ID" value="ENSSSCP00060033389.1"/>
    <property type="gene ID" value="ENSSSCG00060056664.1"/>
</dbReference>
<evidence type="ECO:0000256" key="9">
    <source>
        <dbReference type="SAM" id="Phobius"/>
    </source>
</evidence>
<feature type="domain" description="GOST seven transmembrane" evidence="11">
    <location>
        <begin position="209"/>
        <end position="452"/>
    </location>
</feature>
<feature type="transmembrane region" description="Helical" evidence="9">
    <location>
        <begin position="318"/>
        <end position="337"/>
    </location>
</feature>
<evidence type="ECO:0000259" key="12">
    <source>
        <dbReference type="Pfam" id="PF21901"/>
    </source>
</evidence>
<evidence type="ECO:0000256" key="8">
    <source>
        <dbReference type="ARBA" id="ARBA00044946"/>
    </source>
</evidence>
<evidence type="ECO:0008006" key="15">
    <source>
        <dbReference type="Google" id="ProtNLM"/>
    </source>
</evidence>
<feature type="chain" id="PRO_5034466759" description="Transmembrane protein 87B" evidence="10">
    <location>
        <begin position="34"/>
        <end position="548"/>
    </location>
</feature>
<dbReference type="InterPro" id="IPR009637">
    <property type="entry name" value="GPR107/GPR108-like"/>
</dbReference>